<reference evidence="1 2" key="1">
    <citation type="journal article" date="2019" name="Sci. Rep.">
        <title>Orb-weaving spider Araneus ventricosus genome elucidates the spidroin gene catalogue.</title>
        <authorList>
            <person name="Kono N."/>
            <person name="Nakamura H."/>
            <person name="Ohtoshi R."/>
            <person name="Moran D.A.P."/>
            <person name="Shinohara A."/>
            <person name="Yoshida Y."/>
            <person name="Fujiwara M."/>
            <person name="Mori M."/>
            <person name="Tomita M."/>
            <person name="Arakawa K."/>
        </authorList>
    </citation>
    <scope>NUCLEOTIDE SEQUENCE [LARGE SCALE GENOMIC DNA]</scope>
</reference>
<proteinExistence type="predicted"/>
<gene>
    <name evidence="1" type="ORF">AVEN_205345_1</name>
</gene>
<organism evidence="1 2">
    <name type="scientific">Araneus ventricosus</name>
    <name type="common">Orbweaver spider</name>
    <name type="synonym">Epeira ventricosa</name>
    <dbReference type="NCBI Taxonomy" id="182803"/>
    <lineage>
        <taxon>Eukaryota</taxon>
        <taxon>Metazoa</taxon>
        <taxon>Ecdysozoa</taxon>
        <taxon>Arthropoda</taxon>
        <taxon>Chelicerata</taxon>
        <taxon>Arachnida</taxon>
        <taxon>Araneae</taxon>
        <taxon>Araneomorphae</taxon>
        <taxon>Entelegynae</taxon>
        <taxon>Araneoidea</taxon>
        <taxon>Araneidae</taxon>
        <taxon>Araneus</taxon>
    </lineage>
</organism>
<dbReference type="Proteomes" id="UP000499080">
    <property type="component" value="Unassembled WGS sequence"/>
</dbReference>
<keyword evidence="2" id="KW-1185">Reference proteome</keyword>
<accession>A0A4Y2QXY6</accession>
<sequence>MELTFRRFSHLKMAGNHKEMHICTKNYCVGSSGILRSIVVGNAVRVKILHDFLAVLNALGDLSGTGSIMTDEYGFNSGTVFFDWLPMTPESHL</sequence>
<protein>
    <submittedName>
        <fullName evidence="1">Uncharacterized protein</fullName>
    </submittedName>
</protein>
<dbReference type="AlphaFoldDB" id="A0A4Y2QXY6"/>
<evidence type="ECO:0000313" key="1">
    <source>
        <dbReference type="EMBL" id="GBN68040.1"/>
    </source>
</evidence>
<evidence type="ECO:0000313" key="2">
    <source>
        <dbReference type="Proteomes" id="UP000499080"/>
    </source>
</evidence>
<name>A0A4Y2QXY6_ARAVE</name>
<dbReference type="EMBL" id="BGPR01015108">
    <property type="protein sequence ID" value="GBN68040.1"/>
    <property type="molecule type" value="Genomic_DNA"/>
</dbReference>
<comment type="caution">
    <text evidence="1">The sequence shown here is derived from an EMBL/GenBank/DDBJ whole genome shotgun (WGS) entry which is preliminary data.</text>
</comment>